<evidence type="ECO:0000313" key="6">
    <source>
        <dbReference type="EMBL" id="KAJ2680389.1"/>
    </source>
</evidence>
<comment type="subcellular location">
    <subcellularLocation>
        <location evidence="1">Membrane</location>
        <topology evidence="1">Lipid-anchor</topology>
    </subcellularLocation>
</comment>
<dbReference type="Proteomes" id="UP001151518">
    <property type="component" value="Unassembled WGS sequence"/>
</dbReference>
<evidence type="ECO:0000256" key="3">
    <source>
        <dbReference type="ARBA" id="ARBA00023136"/>
    </source>
</evidence>
<dbReference type="GO" id="GO:0030833">
    <property type="term" value="P:regulation of actin filament polymerization"/>
    <property type="evidence" value="ECO:0007669"/>
    <property type="project" value="InterPro"/>
</dbReference>
<comment type="caution">
    <text evidence="6">The sequence shown here is derived from an EMBL/GenBank/DDBJ whole genome shotgun (WGS) entry which is preliminary data.</text>
</comment>
<organism evidence="6 7">
    <name type="scientific">Coemansia spiralis</name>
    <dbReference type="NCBI Taxonomy" id="417178"/>
    <lineage>
        <taxon>Eukaryota</taxon>
        <taxon>Fungi</taxon>
        <taxon>Fungi incertae sedis</taxon>
        <taxon>Zoopagomycota</taxon>
        <taxon>Kickxellomycotina</taxon>
        <taxon>Kickxellomycetes</taxon>
        <taxon>Kickxellales</taxon>
        <taxon>Kickxellaceae</taxon>
        <taxon>Coemansia</taxon>
    </lineage>
</organism>
<dbReference type="PANTHER" id="PTHR12422">
    <property type="entry name" value="GH09096P"/>
    <property type="match status" value="1"/>
</dbReference>
<feature type="domain" description="CYRIA/CYRIB Rac1 binding" evidence="5">
    <location>
        <begin position="62"/>
        <end position="312"/>
    </location>
</feature>
<keyword evidence="4" id="KW-0449">Lipoprotein</keyword>
<comment type="similarity">
    <text evidence="2">Belongs to the CYRI family.</text>
</comment>
<evidence type="ECO:0000313" key="7">
    <source>
        <dbReference type="Proteomes" id="UP001151518"/>
    </source>
</evidence>
<dbReference type="GO" id="GO:0031267">
    <property type="term" value="F:small GTPase binding"/>
    <property type="evidence" value="ECO:0007669"/>
    <property type="project" value="InterPro"/>
</dbReference>
<dbReference type="InterPro" id="IPR009828">
    <property type="entry name" value="CYRIA/CYRIB_Rac1-bd"/>
</dbReference>
<dbReference type="OrthoDB" id="60973at2759"/>
<reference evidence="6" key="1">
    <citation type="submission" date="2022-07" db="EMBL/GenBank/DDBJ databases">
        <title>Phylogenomic reconstructions and comparative analyses of Kickxellomycotina fungi.</title>
        <authorList>
            <person name="Reynolds N.K."/>
            <person name="Stajich J.E."/>
            <person name="Barry K."/>
            <person name="Grigoriev I.V."/>
            <person name="Crous P."/>
            <person name="Smith M.E."/>
        </authorList>
    </citation>
    <scope>NUCLEOTIDE SEQUENCE</scope>
    <source>
        <strain evidence="6">NRRL 3115</strain>
    </source>
</reference>
<evidence type="ECO:0000259" key="5">
    <source>
        <dbReference type="Pfam" id="PF07159"/>
    </source>
</evidence>
<evidence type="ECO:0000256" key="1">
    <source>
        <dbReference type="ARBA" id="ARBA00004635"/>
    </source>
</evidence>
<gene>
    <name evidence="6" type="ORF">GGI25_000681</name>
</gene>
<evidence type="ECO:0000256" key="4">
    <source>
        <dbReference type="ARBA" id="ARBA00023288"/>
    </source>
</evidence>
<accession>A0A9W8GBR8</accession>
<dbReference type="InterPro" id="IPR039789">
    <property type="entry name" value="CYRI"/>
</dbReference>
<sequence>MGLFLSLLRGSPGGNSGSMSRTSRDTESLARFSKQFNEFIFNLGGYNVRKDTRNAQFVEANFPEGNKLLKAGQVLLQRISGYQDSNEEIRAAISQPTPENEEAAWRKIGPSVLLLVECYQYAQNVERLIPDILDELCRQANYEDPAGTDRSRGLARLLADLMQNAFAFDSLKASIPAIQNDFSYYRRTLSRISKSQNVEIAKYAISHDASNKMSLFYAYHNPMVKAIVDSASQYAKESNNEAIVLDCLSALATGSFNTVKQSKADSAKSERLCVLVLVTCCVLYDWISTPGIGSPQSAINAKAVLDLISERSLVDSTPADKVLRANCRTLR</sequence>
<protein>
    <recommendedName>
        <fullName evidence="5">CYRIA/CYRIB Rac1 binding domain-containing protein</fullName>
    </recommendedName>
</protein>
<dbReference type="AlphaFoldDB" id="A0A9W8GBR8"/>
<dbReference type="EMBL" id="JANBTW010000005">
    <property type="protein sequence ID" value="KAJ2680389.1"/>
    <property type="molecule type" value="Genomic_DNA"/>
</dbReference>
<name>A0A9W8GBR8_9FUNG</name>
<dbReference type="Pfam" id="PF07159">
    <property type="entry name" value="CYRIA-B_Rac1-bd"/>
    <property type="match status" value="1"/>
</dbReference>
<keyword evidence="3" id="KW-0472">Membrane</keyword>
<evidence type="ECO:0000256" key="2">
    <source>
        <dbReference type="ARBA" id="ARBA00005778"/>
    </source>
</evidence>
<proteinExistence type="inferred from homology"/>
<dbReference type="GO" id="GO:0016020">
    <property type="term" value="C:membrane"/>
    <property type="evidence" value="ECO:0007669"/>
    <property type="project" value="UniProtKB-SubCell"/>
</dbReference>